<dbReference type="EMBL" id="BMYF01000009">
    <property type="protein sequence ID" value="GHB37217.1"/>
    <property type="molecule type" value="Genomic_DNA"/>
</dbReference>
<accession>A0A8J3CY45</accession>
<reference evidence="4" key="2">
    <citation type="submission" date="2020-09" db="EMBL/GenBank/DDBJ databases">
        <authorList>
            <person name="Sun Q."/>
            <person name="Kim S."/>
        </authorList>
    </citation>
    <scope>NUCLEOTIDE SEQUENCE</scope>
    <source>
        <strain evidence="4">KCTC 23224</strain>
    </source>
</reference>
<dbReference type="Pfam" id="PF00534">
    <property type="entry name" value="Glycos_transf_1"/>
    <property type="match status" value="1"/>
</dbReference>
<feature type="domain" description="Glycosyl transferase family 1" evidence="2">
    <location>
        <begin position="217"/>
        <end position="362"/>
    </location>
</feature>
<dbReference type="GO" id="GO:0009103">
    <property type="term" value="P:lipopolysaccharide biosynthetic process"/>
    <property type="evidence" value="ECO:0007669"/>
    <property type="project" value="TreeGrafter"/>
</dbReference>
<keyword evidence="5" id="KW-1185">Reference proteome</keyword>
<dbReference type="Pfam" id="PF13439">
    <property type="entry name" value="Glyco_transf_4"/>
    <property type="match status" value="1"/>
</dbReference>
<dbReference type="InterPro" id="IPR001296">
    <property type="entry name" value="Glyco_trans_1"/>
</dbReference>
<organism evidence="4 5">
    <name type="scientific">Mongoliitalea lutea</name>
    <dbReference type="NCBI Taxonomy" id="849756"/>
    <lineage>
        <taxon>Bacteria</taxon>
        <taxon>Pseudomonadati</taxon>
        <taxon>Bacteroidota</taxon>
        <taxon>Cytophagia</taxon>
        <taxon>Cytophagales</taxon>
        <taxon>Cyclobacteriaceae</taxon>
        <taxon>Mongoliitalea</taxon>
    </lineage>
</organism>
<evidence type="ECO:0000313" key="4">
    <source>
        <dbReference type="EMBL" id="GHB37217.1"/>
    </source>
</evidence>
<evidence type="ECO:0000259" key="2">
    <source>
        <dbReference type="Pfam" id="PF00534"/>
    </source>
</evidence>
<comment type="caution">
    <text evidence="4">The sequence shown here is derived from an EMBL/GenBank/DDBJ whole genome shotgun (WGS) entry which is preliminary data.</text>
</comment>
<dbReference type="CDD" id="cd03801">
    <property type="entry name" value="GT4_PimA-like"/>
    <property type="match status" value="1"/>
</dbReference>
<gene>
    <name evidence="4" type="ORF">GCM10008106_18140</name>
</gene>
<dbReference type="PANTHER" id="PTHR46401">
    <property type="entry name" value="GLYCOSYLTRANSFERASE WBBK-RELATED"/>
    <property type="match status" value="1"/>
</dbReference>
<dbReference type="InterPro" id="IPR028098">
    <property type="entry name" value="Glyco_trans_4-like_N"/>
</dbReference>
<dbReference type="Proteomes" id="UP000642809">
    <property type="component" value="Unassembled WGS sequence"/>
</dbReference>
<dbReference type="SUPFAM" id="SSF53756">
    <property type="entry name" value="UDP-Glycosyltransferase/glycogen phosphorylase"/>
    <property type="match status" value="1"/>
</dbReference>
<evidence type="ECO:0000256" key="1">
    <source>
        <dbReference type="ARBA" id="ARBA00022679"/>
    </source>
</evidence>
<dbReference type="RefSeq" id="WP_189581035.1">
    <property type="nucleotide sequence ID" value="NZ_BMYF01000009.1"/>
</dbReference>
<dbReference type="GO" id="GO:0016757">
    <property type="term" value="F:glycosyltransferase activity"/>
    <property type="evidence" value="ECO:0007669"/>
    <property type="project" value="InterPro"/>
</dbReference>
<feature type="domain" description="Glycosyltransferase subfamily 4-like N-terminal" evidence="3">
    <location>
        <begin position="77"/>
        <end position="200"/>
    </location>
</feature>
<protein>
    <submittedName>
        <fullName evidence="4">Uncharacterized protein</fullName>
    </submittedName>
</protein>
<evidence type="ECO:0000259" key="3">
    <source>
        <dbReference type="Pfam" id="PF13439"/>
    </source>
</evidence>
<sequence length="388" mass="45554">MILLRKIKSAFFHFNNFRNKIYHRYASFKEKKNVHAWFKILIKNNPKVFIGSNINKPNGVDFHIRAIHKYVQHESVLMPEDKILQKITMDRFLDMYLKDFELSQPAVLHSHVYPKYINWCLTQRNKNKSIKWVHTFHAHYFEDYAPDRVLLDWQKEFNRVFVDVASQADIRISVSKWQQLFYKENFNIDTIYIPNGVDVQQCERANPNYFKNTYGLENFILNVSRHDPVKNPREFVALAQELPDYTFVIIGSEFSEKLFQEHYQIKPPKNLRIFDKMTQMEVQHAIAASRCLVSTSKKEGLPTLVLEAMAQAKPVVVSNEPGSMEAIDNGKYGYFYTLGNIEELKNTTLEAIADKEIGAKARQRILKEYDWRVVAEKLDAIYSSALNL</sequence>
<dbReference type="AlphaFoldDB" id="A0A8J3CY45"/>
<name>A0A8J3CY45_9BACT</name>
<evidence type="ECO:0000313" key="5">
    <source>
        <dbReference type="Proteomes" id="UP000642809"/>
    </source>
</evidence>
<dbReference type="Gene3D" id="3.40.50.2000">
    <property type="entry name" value="Glycogen Phosphorylase B"/>
    <property type="match status" value="2"/>
</dbReference>
<proteinExistence type="predicted"/>
<keyword evidence="1" id="KW-0808">Transferase</keyword>
<reference evidence="4" key="1">
    <citation type="journal article" date="2014" name="Int. J. Syst. Evol. Microbiol.">
        <title>Complete genome sequence of Corynebacterium casei LMG S-19264T (=DSM 44701T), isolated from a smear-ripened cheese.</title>
        <authorList>
            <consortium name="US DOE Joint Genome Institute (JGI-PGF)"/>
            <person name="Walter F."/>
            <person name="Albersmeier A."/>
            <person name="Kalinowski J."/>
            <person name="Ruckert C."/>
        </authorList>
    </citation>
    <scope>NUCLEOTIDE SEQUENCE</scope>
    <source>
        <strain evidence="4">KCTC 23224</strain>
    </source>
</reference>
<dbReference type="PANTHER" id="PTHR46401:SF2">
    <property type="entry name" value="GLYCOSYLTRANSFERASE WBBK-RELATED"/>
    <property type="match status" value="1"/>
</dbReference>